<sequence>MVKLMQQLPTEIIIGVIGPLELLPLILQTLKAFPSFVPEVRVYRHEAEIFQQTRELMDQVEVLLFSGPEPYRIAKQQLKLSVPAFYVPNSGTGLYRALFHLDYKSDMPACTVDSISKLAVERVFTELGMHGSDMFYYEGEPLLSRDEVLRFHIQHFEQGKSNAALTGSREISEMLSVHGIPNEWVMPTEQDITVSLERALLSTETRRGKEAQCVIGYISIDYTKEAGGRLFQDKDRQRIDLAVKSFVESLNGHVSNLDEHDYLFITTRGIFEAVTGGYKSIQLAKEIGKEYGIRMSIGAGFGSSASDAGANAGIALRHAKDAGGNICFIVREDRSIIGPLEMAESNECDMSLINNKLLKEAEAAGMSPLHLSKLVVQVARSGRTEYSAFELAMILSITVRSTHRLLSLWLDAGLVEISHEIKAPSKGRPKQIYRFPFLQELVR</sequence>
<proteinExistence type="predicted"/>
<accession>A0A920CRX5</accession>
<evidence type="ECO:0000313" key="1">
    <source>
        <dbReference type="EMBL" id="GIO51536.1"/>
    </source>
</evidence>
<dbReference type="EMBL" id="BORT01000056">
    <property type="protein sequence ID" value="GIO51536.1"/>
    <property type="molecule type" value="Genomic_DNA"/>
</dbReference>
<comment type="caution">
    <text evidence="1">The sequence shown here is derived from an EMBL/GenBank/DDBJ whole genome shotgun (WGS) entry which is preliminary data.</text>
</comment>
<dbReference type="Proteomes" id="UP000682811">
    <property type="component" value="Unassembled WGS sequence"/>
</dbReference>
<dbReference type="InterPro" id="IPR043128">
    <property type="entry name" value="Rev_trsase/Diguanyl_cyclase"/>
</dbReference>
<name>A0A920CRX5_9BACL</name>
<keyword evidence="2" id="KW-1185">Reference proteome</keyword>
<reference evidence="1 2" key="1">
    <citation type="submission" date="2021-03" db="EMBL/GenBank/DDBJ databases">
        <title>Antimicrobial resistance genes in bacteria isolated from Japanese honey, and their potential for conferring macrolide and lincosamide resistance in the American foulbrood pathogen Paenibacillus larvae.</title>
        <authorList>
            <person name="Okamoto M."/>
            <person name="Kumagai M."/>
            <person name="Kanamori H."/>
            <person name="Takamatsu D."/>
        </authorList>
    </citation>
    <scope>NUCLEOTIDE SEQUENCE [LARGE SCALE GENOMIC DNA]</scope>
    <source>
        <strain evidence="1 2">J34TS1</strain>
    </source>
</reference>
<organism evidence="1 2">
    <name type="scientific">Paenibacillus azoreducens</name>
    <dbReference type="NCBI Taxonomy" id="116718"/>
    <lineage>
        <taxon>Bacteria</taxon>
        <taxon>Bacillati</taxon>
        <taxon>Bacillota</taxon>
        <taxon>Bacilli</taxon>
        <taxon>Bacillales</taxon>
        <taxon>Paenibacillaceae</taxon>
        <taxon>Paenibacillus</taxon>
    </lineage>
</organism>
<evidence type="ECO:0000313" key="2">
    <source>
        <dbReference type="Proteomes" id="UP000682811"/>
    </source>
</evidence>
<dbReference type="AlphaFoldDB" id="A0A920CRX5"/>
<gene>
    <name evidence="1" type="ORF">J34TS1_63010</name>
</gene>
<evidence type="ECO:0008006" key="3">
    <source>
        <dbReference type="Google" id="ProtNLM"/>
    </source>
</evidence>
<dbReference type="Gene3D" id="3.30.70.270">
    <property type="match status" value="1"/>
</dbReference>
<protein>
    <recommendedName>
        <fullName evidence="3">Transcriptional regulator</fullName>
    </recommendedName>
</protein>